<dbReference type="Proteomes" id="UP000615326">
    <property type="component" value="Unassembled WGS sequence"/>
</dbReference>
<dbReference type="CDD" id="cd16325">
    <property type="entry name" value="LolA"/>
    <property type="match status" value="1"/>
</dbReference>
<feature type="signal peptide" evidence="2">
    <location>
        <begin position="1"/>
        <end position="21"/>
    </location>
</feature>
<dbReference type="Gene3D" id="2.50.20.10">
    <property type="entry name" value="Lipoprotein localisation LolA/LolB/LppX"/>
    <property type="match status" value="1"/>
</dbReference>
<sequence>MKPSARLVCALLVLSGIPAFPSLTDTAFAQADLPASSTLADTIISRIGAVHARENRFHEVRILAALTKPLESGGTLKWHAPNYLEKLTKAPRREDLVISGESVTVTRGTAQPQTLDAARNPELQLLADTLRAPLSGDITLLRRYYHISAAGNEGSNWTLTLAPATADVAKLLKKVVITGTNNAITRLEILQANGDSQTITISL</sequence>
<dbReference type="SUPFAM" id="SSF89392">
    <property type="entry name" value="Prokaryotic lipoproteins and lipoprotein localization factors"/>
    <property type="match status" value="1"/>
</dbReference>
<accession>A0ABX0KCB8</accession>
<organism evidence="3 4">
    <name type="scientific">Acetobacter fallax</name>
    <dbReference type="NCBI Taxonomy" id="1737473"/>
    <lineage>
        <taxon>Bacteria</taxon>
        <taxon>Pseudomonadati</taxon>
        <taxon>Pseudomonadota</taxon>
        <taxon>Alphaproteobacteria</taxon>
        <taxon>Acetobacterales</taxon>
        <taxon>Acetobacteraceae</taxon>
        <taxon>Acetobacter</taxon>
    </lineage>
</organism>
<dbReference type="InterPro" id="IPR004564">
    <property type="entry name" value="OM_lipoprot_carrier_LolA-like"/>
</dbReference>
<gene>
    <name evidence="3" type="ORF">GOB84_16385</name>
</gene>
<comment type="caution">
    <text evidence="3">The sequence shown here is derived from an EMBL/GenBank/DDBJ whole genome shotgun (WGS) entry which is preliminary data.</text>
</comment>
<reference evidence="3 4" key="1">
    <citation type="journal article" date="2020" name="Int. J. Syst. Evol. Microbiol.">
        <title>Novel acetic acid bacteria from cider fermentations: Acetobacter conturbans sp. nov. and Acetobacter fallax sp. nov.</title>
        <authorList>
            <person name="Sombolestani A.S."/>
            <person name="Cleenwerck I."/>
            <person name="Cnockaert M."/>
            <person name="Borremans W."/>
            <person name="Wieme A.D."/>
            <person name="De Vuyst L."/>
            <person name="Vandamme P."/>
        </authorList>
    </citation>
    <scope>NUCLEOTIDE SEQUENCE [LARGE SCALE GENOMIC DNA]</scope>
    <source>
        <strain evidence="3 4">LMG 1637</strain>
    </source>
</reference>
<keyword evidence="3" id="KW-0449">Lipoprotein</keyword>
<dbReference type="EMBL" id="WOSW01000052">
    <property type="protein sequence ID" value="NHO34087.1"/>
    <property type="molecule type" value="Genomic_DNA"/>
</dbReference>
<keyword evidence="1 2" id="KW-0732">Signal</keyword>
<proteinExistence type="predicted"/>
<protein>
    <submittedName>
        <fullName evidence="3">Outer membrane lipoprotein carrier protein LolA</fullName>
    </submittedName>
</protein>
<dbReference type="RefSeq" id="WP_173578545.1">
    <property type="nucleotide sequence ID" value="NZ_WOSW01000052.1"/>
</dbReference>
<dbReference type="Pfam" id="PF19574">
    <property type="entry name" value="LolA_3"/>
    <property type="match status" value="1"/>
</dbReference>
<dbReference type="InterPro" id="IPR029046">
    <property type="entry name" value="LolA/LolB/LppX"/>
</dbReference>
<evidence type="ECO:0000313" key="4">
    <source>
        <dbReference type="Proteomes" id="UP000615326"/>
    </source>
</evidence>
<name>A0ABX0KCB8_9PROT</name>
<evidence type="ECO:0000256" key="1">
    <source>
        <dbReference type="ARBA" id="ARBA00022729"/>
    </source>
</evidence>
<feature type="chain" id="PRO_5046284806" evidence="2">
    <location>
        <begin position="22"/>
        <end position="203"/>
    </location>
</feature>
<keyword evidence="4" id="KW-1185">Reference proteome</keyword>
<evidence type="ECO:0000313" key="3">
    <source>
        <dbReference type="EMBL" id="NHO34087.1"/>
    </source>
</evidence>
<evidence type="ECO:0000256" key="2">
    <source>
        <dbReference type="SAM" id="SignalP"/>
    </source>
</evidence>